<evidence type="ECO:0000256" key="1">
    <source>
        <dbReference type="SAM" id="Phobius"/>
    </source>
</evidence>
<feature type="transmembrane region" description="Helical" evidence="1">
    <location>
        <begin position="107"/>
        <end position="125"/>
    </location>
</feature>
<dbReference type="Ensembl" id="ENSSSCT00050001950.1">
    <property type="protein sequence ID" value="ENSSSCP00050000593.1"/>
    <property type="gene ID" value="ENSSSCG00050001593.1"/>
</dbReference>
<accession>A0A8D0R6N1</accession>
<dbReference type="Proteomes" id="UP000694570">
    <property type="component" value="Unplaced"/>
</dbReference>
<evidence type="ECO:0000313" key="2">
    <source>
        <dbReference type="Ensembl" id="ENSSSCP00025008617.1"/>
    </source>
</evidence>
<keyword evidence="1" id="KW-0812">Transmembrane</keyword>
<proteinExistence type="predicted"/>
<dbReference type="Proteomes" id="UP000694722">
    <property type="component" value="Unplaced"/>
</dbReference>
<dbReference type="Ensembl" id="ENSSSCT00025020951.1">
    <property type="protein sequence ID" value="ENSSSCP00025008617.1"/>
    <property type="gene ID" value="ENSSSCG00025015633.1"/>
</dbReference>
<name>A0A8D0R6N1_PIG</name>
<reference evidence="2" key="1">
    <citation type="submission" date="2025-05" db="UniProtKB">
        <authorList>
            <consortium name="Ensembl"/>
        </authorList>
    </citation>
    <scope>IDENTIFICATION</scope>
</reference>
<keyword evidence="1" id="KW-0472">Membrane</keyword>
<feature type="transmembrane region" description="Helical" evidence="1">
    <location>
        <begin position="67"/>
        <end position="87"/>
    </location>
</feature>
<dbReference type="Proteomes" id="UP000694571">
    <property type="component" value="Unplaced"/>
</dbReference>
<dbReference type="AlphaFoldDB" id="A0A8D0R6N1"/>
<dbReference type="Proteomes" id="UP000694727">
    <property type="component" value="Unplaced"/>
</dbReference>
<evidence type="ECO:0000313" key="3">
    <source>
        <dbReference type="Proteomes" id="UP000694727"/>
    </source>
</evidence>
<protein>
    <submittedName>
        <fullName evidence="2">Uncharacterized protein</fullName>
    </submittedName>
</protein>
<keyword evidence="1" id="KW-1133">Transmembrane helix</keyword>
<sequence>MPRSRIARSYGNSIFSFLRNLHTVFYRGCSNLHSHQWYQKFTFFPHPLQHLILVDILMMAVLIDVRWYLIVLICISLIFSDVEHLFMCLLTTCMSSLEKCLFRSAHFSLGFDFLLLSHVSCLYILKIKPFRSHHLQLFSPIL</sequence>
<organism evidence="2 3">
    <name type="scientific">Sus scrofa</name>
    <name type="common">Pig</name>
    <dbReference type="NCBI Taxonomy" id="9823"/>
    <lineage>
        <taxon>Eukaryota</taxon>
        <taxon>Metazoa</taxon>
        <taxon>Chordata</taxon>
        <taxon>Craniata</taxon>
        <taxon>Vertebrata</taxon>
        <taxon>Euteleostomi</taxon>
        <taxon>Mammalia</taxon>
        <taxon>Eutheria</taxon>
        <taxon>Laurasiatheria</taxon>
        <taxon>Artiodactyla</taxon>
        <taxon>Suina</taxon>
        <taxon>Suidae</taxon>
        <taxon>Sus</taxon>
    </lineage>
</organism>
<dbReference type="Ensembl" id="ENSSSCT00040020844.1">
    <property type="protein sequence ID" value="ENSSSCP00040008755.1"/>
    <property type="gene ID" value="ENSSSCG00040015484.1"/>
</dbReference>
<dbReference type="Ensembl" id="ENSSSCT00030054396.1">
    <property type="protein sequence ID" value="ENSSSCP00030024862.1"/>
    <property type="gene ID" value="ENSSSCG00030039064.1"/>
</dbReference>